<organism evidence="1 2">
    <name type="scientific">Candidatus Electrothrix aarhusensis</name>
    <dbReference type="NCBI Taxonomy" id="1859131"/>
    <lineage>
        <taxon>Bacteria</taxon>
        <taxon>Pseudomonadati</taxon>
        <taxon>Thermodesulfobacteriota</taxon>
        <taxon>Desulfobulbia</taxon>
        <taxon>Desulfobulbales</taxon>
        <taxon>Desulfobulbaceae</taxon>
        <taxon>Candidatus Electrothrix</taxon>
    </lineage>
</organism>
<dbReference type="Proteomes" id="UP000287853">
    <property type="component" value="Unassembled WGS sequence"/>
</dbReference>
<proteinExistence type="predicted"/>
<dbReference type="AlphaFoldDB" id="A0A3S3UBY7"/>
<comment type="caution">
    <text evidence="1">The sequence shown here is derived from an EMBL/GenBank/DDBJ whole genome shotgun (WGS) entry which is preliminary data.</text>
</comment>
<reference evidence="1 2" key="1">
    <citation type="submission" date="2017-01" db="EMBL/GenBank/DDBJ databases">
        <title>The cable genome- insights into the physiology and evolution of filamentous bacteria capable of sulfide oxidation via long distance electron transfer.</title>
        <authorList>
            <person name="Schreiber L."/>
            <person name="Bjerg J.T."/>
            <person name="Boggild A."/>
            <person name="Van De Vossenberg J."/>
            <person name="Meysman F."/>
            <person name="Nielsen L.P."/>
            <person name="Schramm A."/>
            <person name="Kjeldsen K.U."/>
        </authorList>
    </citation>
    <scope>NUCLEOTIDE SEQUENCE [LARGE SCALE GENOMIC DNA]</scope>
    <source>
        <strain evidence="1">MCF</strain>
    </source>
</reference>
<sequence>MNYKEDIVRYRLERAEETIDMVTEVIEKK</sequence>
<evidence type="ECO:0000313" key="2">
    <source>
        <dbReference type="Proteomes" id="UP000287853"/>
    </source>
</evidence>
<accession>A0A3S3UBY7</accession>
<evidence type="ECO:0000313" key="1">
    <source>
        <dbReference type="EMBL" id="RWX48319.1"/>
    </source>
</evidence>
<dbReference type="EMBL" id="MTKO01000001">
    <property type="protein sequence ID" value="RWX48319.1"/>
    <property type="molecule type" value="Genomic_DNA"/>
</dbReference>
<protein>
    <submittedName>
        <fullName evidence="1">Uncharacterized protein</fullName>
    </submittedName>
</protein>
<keyword evidence="2" id="KW-1185">Reference proteome</keyword>
<gene>
    <name evidence="1" type="ORF">H206_05148</name>
</gene>
<name>A0A3S3UBY7_9BACT</name>